<gene>
    <name evidence="1" type="ORF">UV05_C0056G0004</name>
</gene>
<name>A0A0G0YXN8_9BACT</name>
<sequence>MYLIVSYLLSYGHIYFFSPSLGAVFSHRSFVHVVAAEQY</sequence>
<dbReference type="AlphaFoldDB" id="A0A0G0YXN8"/>
<evidence type="ECO:0000313" key="1">
    <source>
        <dbReference type="EMBL" id="KKS41355.1"/>
    </source>
</evidence>
<proteinExistence type="predicted"/>
<accession>A0A0G0YXN8</accession>
<reference evidence="1 2" key="1">
    <citation type="journal article" date="2015" name="Nature">
        <title>rRNA introns, odd ribosomes, and small enigmatic genomes across a large radiation of phyla.</title>
        <authorList>
            <person name="Brown C.T."/>
            <person name="Hug L.A."/>
            <person name="Thomas B.C."/>
            <person name="Sharon I."/>
            <person name="Castelle C.J."/>
            <person name="Singh A."/>
            <person name="Wilkins M.J."/>
            <person name="Williams K.H."/>
            <person name="Banfield J.F."/>
        </authorList>
    </citation>
    <scope>NUCLEOTIDE SEQUENCE [LARGE SCALE GENOMIC DNA]</scope>
</reference>
<protein>
    <submittedName>
        <fullName evidence="1">Uncharacterized protein</fullName>
    </submittedName>
</protein>
<dbReference type="EMBL" id="LCCZ01000056">
    <property type="protein sequence ID" value="KKS41355.1"/>
    <property type="molecule type" value="Genomic_DNA"/>
</dbReference>
<dbReference type="Proteomes" id="UP000034875">
    <property type="component" value="Unassembled WGS sequence"/>
</dbReference>
<organism evidence="1 2">
    <name type="scientific">candidate division CPR1 bacterium GW2011_GWA2_42_17</name>
    <dbReference type="NCBI Taxonomy" id="1618341"/>
    <lineage>
        <taxon>Bacteria</taxon>
        <taxon>candidate division CPR1</taxon>
    </lineage>
</organism>
<comment type="caution">
    <text evidence="1">The sequence shown here is derived from an EMBL/GenBank/DDBJ whole genome shotgun (WGS) entry which is preliminary data.</text>
</comment>
<evidence type="ECO:0000313" key="2">
    <source>
        <dbReference type="Proteomes" id="UP000034875"/>
    </source>
</evidence>